<dbReference type="AlphaFoldDB" id="A0A4Q9MVU9"/>
<name>A0A4Q9MVU9_9APHY</name>
<sequence>MTTPLTAPSQFSVQACRADFEVVVHDEYPLVLQHVLVHAVHPDHGRVGSLRALRIDRERCRGEFPSIMDDDSLELWDMALTLFDEIGHLKPEVIKHERLKGSGVWGREFNHGLLLCLSEIDIPEKYSRKGVGSFLLRQLSISKHAPSGSFLVALPLPTVVSRNLSISILVEEWKQVKSVISRFLTKNDFRSIGDTGFLAYATDPNHPSRLLAAPNDSAKVTKASEALAARPCIVKTILPNGRMGFAIEHPDGTSSRPFDPSALDATAVDELSSLPLPIVLTAGGMDLDIPIIGKIIRDAYKKDPSSIRAAQYTGEPSALRAALYACNLAAVEALIELPLVSGVREELKSRDETGQTPLEAFEQEMAEREDDFGFFGTWSGDAPEAQSILYLLKQAAEENAGTWENQSCTDGWLSPRMRYRLKWAAEVTADFIMLECSDLQPDERMHSGLGLDDLPESLKADGVSKSFYVAYANAIDAVARVLKRPGRAGLPTIPSLMAEFGRKTIAFTSGGGTALHALRCVLETARAESPLGDNTWDDMQQQDLEYGGDEMAIELASLPKCAHDLDFARVAERAGLPNPGPYGRRGLD</sequence>
<dbReference type="Proteomes" id="UP000292957">
    <property type="component" value="Unassembled WGS sequence"/>
</dbReference>
<protein>
    <submittedName>
        <fullName evidence="1">Uncharacterized protein</fullName>
    </submittedName>
</protein>
<evidence type="ECO:0000313" key="1">
    <source>
        <dbReference type="EMBL" id="TBU31537.1"/>
    </source>
</evidence>
<dbReference type="OrthoDB" id="2753421at2759"/>
<accession>A0A4Q9MVU9</accession>
<reference evidence="1" key="1">
    <citation type="submission" date="2019-01" db="EMBL/GenBank/DDBJ databases">
        <title>Draft genome sequences of three monokaryotic isolates of the white-rot basidiomycete fungus Dichomitus squalens.</title>
        <authorList>
            <consortium name="DOE Joint Genome Institute"/>
            <person name="Lopez S.C."/>
            <person name="Andreopoulos B."/>
            <person name="Pangilinan J."/>
            <person name="Lipzen A."/>
            <person name="Riley R."/>
            <person name="Ahrendt S."/>
            <person name="Ng V."/>
            <person name="Barry K."/>
            <person name="Daum C."/>
            <person name="Grigoriev I.V."/>
            <person name="Hilden K.S."/>
            <person name="Makela M.R."/>
            <person name="de Vries R.P."/>
        </authorList>
    </citation>
    <scope>NUCLEOTIDE SEQUENCE [LARGE SCALE GENOMIC DNA]</scope>
    <source>
        <strain evidence="1">OM18370.1</strain>
    </source>
</reference>
<proteinExistence type="predicted"/>
<dbReference type="EMBL" id="ML143399">
    <property type="protein sequence ID" value="TBU31537.1"/>
    <property type="molecule type" value="Genomic_DNA"/>
</dbReference>
<gene>
    <name evidence="1" type="ORF">BD311DRAFT_795532</name>
</gene>
<organism evidence="1">
    <name type="scientific">Dichomitus squalens</name>
    <dbReference type="NCBI Taxonomy" id="114155"/>
    <lineage>
        <taxon>Eukaryota</taxon>
        <taxon>Fungi</taxon>
        <taxon>Dikarya</taxon>
        <taxon>Basidiomycota</taxon>
        <taxon>Agaricomycotina</taxon>
        <taxon>Agaricomycetes</taxon>
        <taxon>Polyporales</taxon>
        <taxon>Polyporaceae</taxon>
        <taxon>Dichomitus</taxon>
    </lineage>
</organism>